<evidence type="ECO:0000256" key="6">
    <source>
        <dbReference type="ARBA" id="ARBA00022840"/>
    </source>
</evidence>
<name>A0A0C9M5P5_9FUNG</name>
<feature type="region of interest" description="Disordered" evidence="9">
    <location>
        <begin position="882"/>
        <end position="914"/>
    </location>
</feature>
<keyword evidence="3" id="KW-0547">Nucleotide-binding</keyword>
<evidence type="ECO:0000256" key="8">
    <source>
        <dbReference type="RuleBase" id="RU367027"/>
    </source>
</evidence>
<gene>
    <name evidence="12" type="ORF">MAM1_0077c04408</name>
</gene>
<feature type="region of interest" description="Disordered" evidence="9">
    <location>
        <begin position="752"/>
        <end position="865"/>
    </location>
</feature>
<keyword evidence="4" id="KW-0378">Hydrolase</keyword>
<comment type="catalytic activity">
    <reaction evidence="8">
        <text>ATP + H2O = ADP + phosphate + H(+)</text>
        <dbReference type="Rhea" id="RHEA:13065"/>
        <dbReference type="ChEBI" id="CHEBI:15377"/>
        <dbReference type="ChEBI" id="CHEBI:15378"/>
        <dbReference type="ChEBI" id="CHEBI:30616"/>
        <dbReference type="ChEBI" id="CHEBI:43474"/>
        <dbReference type="ChEBI" id="CHEBI:456216"/>
        <dbReference type="EC" id="3.6.4.12"/>
    </reaction>
</comment>
<dbReference type="InterPro" id="IPR006935">
    <property type="entry name" value="Helicase/UvrB_N"/>
</dbReference>
<feature type="compositionally biased region" description="Polar residues" evidence="9">
    <location>
        <begin position="847"/>
        <end position="858"/>
    </location>
</feature>
<feature type="compositionally biased region" description="Polar residues" evidence="9">
    <location>
        <begin position="1035"/>
        <end position="1045"/>
    </location>
</feature>
<feature type="compositionally biased region" description="Acidic residues" evidence="9">
    <location>
        <begin position="1306"/>
        <end position="1321"/>
    </location>
</feature>
<keyword evidence="7" id="KW-0539">Nucleus</keyword>
<protein>
    <recommendedName>
        <fullName evidence="8">ATP-dependent DNA helicase</fullName>
        <ecNumber evidence="8">3.6.4.12</ecNumber>
    </recommendedName>
</protein>
<feature type="region of interest" description="Disordered" evidence="9">
    <location>
        <begin position="1305"/>
        <end position="1340"/>
    </location>
</feature>
<dbReference type="Gene3D" id="3.40.50.300">
    <property type="entry name" value="P-loop containing nucleotide triphosphate hydrolases"/>
    <property type="match status" value="2"/>
</dbReference>
<dbReference type="GO" id="GO:0036297">
    <property type="term" value="P:interstrand cross-link repair"/>
    <property type="evidence" value="ECO:0007669"/>
    <property type="project" value="UniProtKB-ARBA"/>
</dbReference>
<dbReference type="Proteomes" id="UP000053815">
    <property type="component" value="Unassembled WGS sequence"/>
</dbReference>
<dbReference type="STRING" id="91626.A0A0C9M5P5"/>
<dbReference type="GO" id="GO:0043138">
    <property type="term" value="F:3'-5' DNA helicase activity"/>
    <property type="evidence" value="ECO:0007669"/>
    <property type="project" value="TreeGrafter"/>
</dbReference>
<feature type="domain" description="Helicase C-terminal" evidence="11">
    <location>
        <begin position="439"/>
        <end position="609"/>
    </location>
</feature>
<evidence type="ECO:0000256" key="5">
    <source>
        <dbReference type="ARBA" id="ARBA00022806"/>
    </source>
</evidence>
<keyword evidence="6" id="KW-0067">ATP-binding</keyword>
<feature type="region of interest" description="Disordered" evidence="9">
    <location>
        <begin position="1126"/>
        <end position="1162"/>
    </location>
</feature>
<feature type="compositionally biased region" description="Acidic residues" evidence="9">
    <location>
        <begin position="1489"/>
        <end position="1502"/>
    </location>
</feature>
<keyword evidence="13" id="KW-1185">Reference proteome</keyword>
<feature type="region of interest" description="Disordered" evidence="9">
    <location>
        <begin position="1031"/>
        <end position="1069"/>
    </location>
</feature>
<dbReference type="GO" id="GO:0005524">
    <property type="term" value="F:ATP binding"/>
    <property type="evidence" value="ECO:0007669"/>
    <property type="project" value="UniProtKB-UniRule"/>
</dbReference>
<dbReference type="Pfam" id="PF00271">
    <property type="entry name" value="Helicase_C"/>
    <property type="match status" value="1"/>
</dbReference>
<dbReference type="GO" id="GO:0005634">
    <property type="term" value="C:nucleus"/>
    <property type="evidence" value="ECO:0007669"/>
    <property type="project" value="UniProtKB-SubCell"/>
</dbReference>
<dbReference type="CDD" id="cd18033">
    <property type="entry name" value="DEXDc_FANCM"/>
    <property type="match status" value="1"/>
</dbReference>
<evidence type="ECO:0000259" key="10">
    <source>
        <dbReference type="PROSITE" id="PS51192"/>
    </source>
</evidence>
<feature type="region of interest" description="Disordered" evidence="9">
    <location>
        <begin position="1189"/>
        <end position="1250"/>
    </location>
</feature>
<dbReference type="OrthoDB" id="164902at2759"/>
<comment type="similarity">
    <text evidence="2 8">Belongs to the DEAD box helicase family. DEAH subfamily. FANCM sub-subfamily.</text>
</comment>
<dbReference type="InterPro" id="IPR001650">
    <property type="entry name" value="Helicase_C-like"/>
</dbReference>
<dbReference type="FunFam" id="3.40.50.300:FF:000861">
    <property type="entry name" value="Fanconi anemia, complementation group M"/>
    <property type="match status" value="1"/>
</dbReference>
<dbReference type="GO" id="GO:0016887">
    <property type="term" value="F:ATP hydrolysis activity"/>
    <property type="evidence" value="ECO:0007669"/>
    <property type="project" value="RHEA"/>
</dbReference>
<dbReference type="InterPro" id="IPR014001">
    <property type="entry name" value="Helicase_ATP-bd"/>
</dbReference>
<sequence>MDQQTLLEAFADDFEDEEEDFGDDIDLEELVQVAETVEQTHAAGQISFVPDDDDPVPPPPLPIDTPCPHRFDPEEMRTWVYPTNYPIRGYQLNIVHRAMFNNILVALPTGLGKTFIAAVVMYNYWRWFPDSKILFLAHTRPLVDQQIEACFTICGIPQDQTAEMTGVSKVDKRRDLWRDKRVFFATPQTVQNDLKSGICPARLVSCVVLDEAHKATGNYAYTQVVQKIYKINKSFRILALTATPGSTMDAVQSVVSNLHISKIEIRTEESMDIRQFSPGKNTQRIVIKLGYTEGSTGILPRIIDDYVNKVFEPMLIDLSRKPTGVPASAKSVSTYYITMLRQRFAAEGKNLNKSLQWAISSGMLVAESACRAYEYLTQIGVTPFIENLESLFAEYDEKVTRGGRLNRAQIAFQNNSALKGILRFAKQEAQKPDFIGHPKMDHLVSILLNHFGSLSEGGVSKVMVFSSFRSSVMDICKVLDRHRPMIRSTIFVGQATDKQGTKGLNQREQQEVLRKFKSDEFNVLVATSIGEEGLDIGEIDLIVCFDSHSSPIRMLQRMGRTGRKRMGKCILLHTEEEEKKFNKAKDAYASVQRMISRGGVIKYYKPEPRILPVNYKPTICRKRLVVGTYQPKIASKTRRKKAESTDYTQDGFLQDDVEQSFIRSFCNARNNYTSIEQITNTFWPRDNTVHSVSKFVPLQSRLQATYRVGHSKRTLHLSNLVEKMEYRIMHPDEKINVQIPKQITQLKLPSKFSRNTLTMPTPRKRRKASSNTRLDDDDFDDFLQNNNINQIVDLPVPEDDQKTRRNQSPPPQPVLQQQHKVNKGKSRMTRSQEMREINAITKDTDIDASQQASNSLPSWDNEPRSWEQMLPDDVFEDIDPLPDLDQQEPSVQTPFTSNDHRTPTLPSHHSVHHLSSTTPVQRSASLMSENDFGDEFDFSLDASFLEQADALVQSKTEPGFDDALEPRFDFEKTSSVSGKENKVTLIWPGQPPFSEEGVQLLEERQKRLEARTGHRIFMQFKKAAATVTSTAKAPQIQQNKAQQPSLIIDTPPQPPEKQQLDHSMEEPNENAEEDEFCDLDFNEDLFANFLENKIDEDGCYAESFMFGQDATSTQNIAEQSILHADLASEQASASHEPTVPCHTQHEHASNAPSLGKSTQNQSQKYQWFGDAATKKEDIIEFDVDALSSASDEESAAAPPPAVDTSQRDTLQRQPSIFSIEDSQDIPPRQQQKIQDEYVDTSEDESAISPIAHRHRRKIIVSEDEQESPSLLSALSKGLYTPSPLQRGAESESPVLIRRKLKRPLIEDDDDDDDDERVEEDTLAAGGNQPTNKGRKRLKRKVAHDEDDDFVVLAPSQRDLKRRLLQSREPNKKKHDRDRRLTSIQEGGLVNPFVDYEADYSSDNGHTDEDVEGLFHSSASSVMNSFIVDDDEGHSSVGNGSALSASDGLGPPIIMRTPEDDDPIRRIGKHWMNRFNADKWLNMNEEDDSVVVSEEDMGSEESINDFTSDLREPLASMADEDGDFM</sequence>
<evidence type="ECO:0000313" key="13">
    <source>
        <dbReference type="Proteomes" id="UP000053815"/>
    </source>
</evidence>
<organism evidence="12">
    <name type="scientific">Mucor ambiguus</name>
    <dbReference type="NCBI Taxonomy" id="91626"/>
    <lineage>
        <taxon>Eukaryota</taxon>
        <taxon>Fungi</taxon>
        <taxon>Fungi incertae sedis</taxon>
        <taxon>Mucoromycota</taxon>
        <taxon>Mucoromycotina</taxon>
        <taxon>Mucoromycetes</taxon>
        <taxon>Mucorales</taxon>
        <taxon>Mucorineae</taxon>
        <taxon>Mucoraceae</taxon>
        <taxon>Mucor</taxon>
    </lineage>
</organism>
<dbReference type="CDD" id="cd18801">
    <property type="entry name" value="SF2_C_FANCM_Hef"/>
    <property type="match status" value="1"/>
</dbReference>
<evidence type="ECO:0000256" key="1">
    <source>
        <dbReference type="ARBA" id="ARBA00004123"/>
    </source>
</evidence>
<feature type="compositionally biased region" description="Low complexity" evidence="9">
    <location>
        <begin position="903"/>
        <end position="914"/>
    </location>
</feature>
<feature type="compositionally biased region" description="Basic residues" evidence="9">
    <location>
        <begin position="1360"/>
        <end position="1376"/>
    </location>
</feature>
<dbReference type="InterPro" id="IPR027417">
    <property type="entry name" value="P-loop_NTPase"/>
</dbReference>
<dbReference type="SMART" id="SM00487">
    <property type="entry name" value="DEXDc"/>
    <property type="match status" value="1"/>
</dbReference>
<evidence type="ECO:0000256" key="4">
    <source>
        <dbReference type="ARBA" id="ARBA00022801"/>
    </source>
</evidence>
<dbReference type="PROSITE" id="PS51192">
    <property type="entry name" value="HELICASE_ATP_BIND_1"/>
    <property type="match status" value="1"/>
</dbReference>
<dbReference type="PANTHER" id="PTHR14025:SF20">
    <property type="entry name" value="FANCONI ANEMIA GROUP M PROTEIN"/>
    <property type="match status" value="1"/>
</dbReference>
<dbReference type="SUPFAM" id="SSF52540">
    <property type="entry name" value="P-loop containing nucleoside triphosphate hydrolases"/>
    <property type="match status" value="1"/>
</dbReference>
<dbReference type="Pfam" id="PF04851">
    <property type="entry name" value="ResIII"/>
    <property type="match status" value="1"/>
</dbReference>
<reference evidence="12" key="1">
    <citation type="submission" date="2014-09" db="EMBL/GenBank/DDBJ databases">
        <title>Draft genome sequence of an oleaginous Mucoromycotina fungus Mucor ambiguus NBRC6742.</title>
        <authorList>
            <person name="Takeda I."/>
            <person name="Yamane N."/>
            <person name="Morita T."/>
            <person name="Tamano K."/>
            <person name="Machida M."/>
            <person name="Baker S."/>
            <person name="Koike H."/>
        </authorList>
    </citation>
    <scope>NUCLEOTIDE SEQUENCE</scope>
    <source>
        <strain evidence="12">NBRC 6742</strain>
    </source>
</reference>
<evidence type="ECO:0000256" key="3">
    <source>
        <dbReference type="ARBA" id="ARBA00022741"/>
    </source>
</evidence>
<feature type="region of interest" description="Disordered" evidence="9">
    <location>
        <begin position="1432"/>
        <end position="1452"/>
    </location>
</feature>
<dbReference type="GO" id="GO:0009378">
    <property type="term" value="F:four-way junction helicase activity"/>
    <property type="evidence" value="ECO:0007669"/>
    <property type="project" value="TreeGrafter"/>
</dbReference>
<dbReference type="EMBL" id="DF836366">
    <property type="protein sequence ID" value="GAN04941.1"/>
    <property type="molecule type" value="Genomic_DNA"/>
</dbReference>
<feature type="compositionally biased region" description="Polar residues" evidence="9">
    <location>
        <begin position="887"/>
        <end position="897"/>
    </location>
</feature>
<dbReference type="PROSITE" id="PS51194">
    <property type="entry name" value="HELICASE_CTER"/>
    <property type="match status" value="1"/>
</dbReference>
<evidence type="ECO:0000259" key="11">
    <source>
        <dbReference type="PROSITE" id="PS51194"/>
    </source>
</evidence>
<dbReference type="SMART" id="SM00490">
    <property type="entry name" value="HELICc"/>
    <property type="match status" value="1"/>
</dbReference>
<comment type="subcellular location">
    <subcellularLocation>
        <location evidence="1 8">Nucleus</location>
    </subcellularLocation>
</comment>
<feature type="compositionally biased region" description="Acidic residues" evidence="9">
    <location>
        <begin position="1236"/>
        <end position="1245"/>
    </location>
</feature>
<proteinExistence type="inferred from homology"/>
<accession>A0A0C9M5P5</accession>
<feature type="compositionally biased region" description="Low complexity" evidence="9">
    <location>
        <begin position="782"/>
        <end position="791"/>
    </location>
</feature>
<dbReference type="PANTHER" id="PTHR14025">
    <property type="entry name" value="FANCONI ANEMIA GROUP M FANCM FAMILY MEMBER"/>
    <property type="match status" value="1"/>
</dbReference>
<dbReference type="GO" id="GO:0000400">
    <property type="term" value="F:four-way junction DNA binding"/>
    <property type="evidence" value="ECO:0007669"/>
    <property type="project" value="TreeGrafter"/>
</dbReference>
<dbReference type="GO" id="GO:0045003">
    <property type="term" value="P:double-strand break repair via synthesis-dependent strand annealing"/>
    <property type="evidence" value="ECO:0007669"/>
    <property type="project" value="TreeGrafter"/>
</dbReference>
<evidence type="ECO:0000256" key="7">
    <source>
        <dbReference type="ARBA" id="ARBA00023242"/>
    </source>
</evidence>
<feature type="domain" description="Helicase ATP-binding" evidence="10">
    <location>
        <begin position="94"/>
        <end position="262"/>
    </location>
</feature>
<feature type="region of interest" description="Disordered" evidence="9">
    <location>
        <begin position="1360"/>
        <end position="1385"/>
    </location>
</feature>
<feature type="compositionally biased region" description="Polar residues" evidence="9">
    <location>
        <begin position="1150"/>
        <end position="1162"/>
    </location>
</feature>
<dbReference type="InterPro" id="IPR044749">
    <property type="entry name" value="FANCM_DEXDc"/>
</dbReference>
<dbReference type="EC" id="3.6.4.12" evidence="8"/>
<evidence type="ECO:0000313" key="12">
    <source>
        <dbReference type="EMBL" id="GAN04941.1"/>
    </source>
</evidence>
<comment type="function">
    <text evidence="8">ATP-dependent DNA helicase involved in DNA damage repair by homologous recombination and in genome maintenance. Capable of unwinding D-loops. Plays a role in limiting crossover recombinants during mitotic DNA double-strand break (DSB) repair. Component of a FANCM-MHF complex which promotes gene conversion at blocked replication forks, probably by reversal of the stalled fork.</text>
</comment>
<keyword evidence="5 12" id="KW-0347">Helicase</keyword>
<feature type="region of interest" description="Disordered" evidence="9">
    <location>
        <begin position="1489"/>
        <end position="1524"/>
    </location>
</feature>
<evidence type="ECO:0000256" key="9">
    <source>
        <dbReference type="SAM" id="MobiDB-lite"/>
    </source>
</evidence>
<comment type="subunit">
    <text evidence="8">Interacts with the MHF histone-fold complex to form the FANCM-MHF complex.</text>
</comment>
<evidence type="ECO:0000256" key="2">
    <source>
        <dbReference type="ARBA" id="ARBA00009889"/>
    </source>
</evidence>